<dbReference type="GO" id="GO:0005634">
    <property type="term" value="C:nucleus"/>
    <property type="evidence" value="ECO:0007669"/>
    <property type="project" value="TreeGrafter"/>
</dbReference>
<reference evidence="3" key="1">
    <citation type="submission" date="2022-07" db="EMBL/GenBank/DDBJ databases">
        <title>Chromosome-level genome of Muraenolepis orangiensis.</title>
        <authorList>
            <person name="Kim J."/>
        </authorList>
    </citation>
    <scope>NUCLEOTIDE SEQUENCE</scope>
    <source>
        <strain evidence="3">KU_S4_2022</strain>
        <tissue evidence="3">Muscle</tissue>
    </source>
</reference>
<dbReference type="PANTHER" id="PTHR23351">
    <property type="entry name" value="FOS TRANSCRIPTION FACTOR-RELATED"/>
    <property type="match status" value="1"/>
</dbReference>
<feature type="compositionally biased region" description="Low complexity" evidence="1">
    <location>
        <begin position="318"/>
        <end position="327"/>
    </location>
</feature>
<dbReference type="GO" id="GO:0000978">
    <property type="term" value="F:RNA polymerase II cis-regulatory region sequence-specific DNA binding"/>
    <property type="evidence" value="ECO:0007669"/>
    <property type="project" value="TreeGrafter"/>
</dbReference>
<protein>
    <recommendedName>
        <fullName evidence="2">BZIP domain-containing protein</fullName>
    </recommendedName>
</protein>
<dbReference type="GO" id="GO:0000981">
    <property type="term" value="F:DNA-binding transcription factor activity, RNA polymerase II-specific"/>
    <property type="evidence" value="ECO:0007669"/>
    <property type="project" value="TreeGrafter"/>
</dbReference>
<dbReference type="Gene3D" id="1.20.5.170">
    <property type="match status" value="1"/>
</dbReference>
<feature type="compositionally biased region" description="Low complexity" evidence="1">
    <location>
        <begin position="129"/>
        <end position="146"/>
    </location>
</feature>
<dbReference type="Proteomes" id="UP001148018">
    <property type="component" value="Unassembled WGS sequence"/>
</dbReference>
<dbReference type="PROSITE" id="PS00036">
    <property type="entry name" value="BZIP_BASIC"/>
    <property type="match status" value="1"/>
</dbReference>
<evidence type="ECO:0000313" key="4">
    <source>
        <dbReference type="Proteomes" id="UP001148018"/>
    </source>
</evidence>
<sequence>MPPLFMERKSSSPGLTSGEELDSPTSGMGSPLAPGMRQGIAAGPVPRRRGTAGGQKKNKNRDAARKSRRRQTEKADELHAEHQCLERCNTALEKEIASLQAEVRRYAGMLERHQGVCLLFTPGLPSLLPTSTSSSTSSSSSSTSPSIAAATRHENRPRPSDSVTHAFALSTAPLSFMDTPQLCPPSSSSSSSPSSPSSSSSSSSVHLLLDHRPLPPLTSSRGRPASFAPLHPIPAPDVPPTSKSDRGSFERLAGASLPQRSRDLPSYPGRPVHESVGCGSAPGSIFTSAPSGPGPCGVFVPGPPPPPPLATSYQAERGAPAGPLSAGASGGSGGGAPPLFLSPLCDLSRDVSLSQLLQIDDWFLD</sequence>
<dbReference type="PROSITE" id="PS50217">
    <property type="entry name" value="BZIP"/>
    <property type="match status" value="1"/>
</dbReference>
<keyword evidence="4" id="KW-1185">Reference proteome</keyword>
<feature type="region of interest" description="Disordered" evidence="1">
    <location>
        <begin position="296"/>
        <end position="335"/>
    </location>
</feature>
<dbReference type="InterPro" id="IPR000837">
    <property type="entry name" value="AP-1"/>
</dbReference>
<dbReference type="PANTHER" id="PTHR23351:SF51">
    <property type="entry name" value="BASIC LEUCINE ZIPPER TRANSCRIPTIONAL FACTOR ATF-LIKE"/>
    <property type="match status" value="1"/>
</dbReference>
<feature type="region of interest" description="Disordered" evidence="1">
    <location>
        <begin position="129"/>
        <end position="164"/>
    </location>
</feature>
<gene>
    <name evidence="3" type="ORF">NHX12_013620</name>
</gene>
<dbReference type="InterPro" id="IPR004827">
    <property type="entry name" value="bZIP"/>
</dbReference>
<comment type="caution">
    <text evidence="3">The sequence shown here is derived from an EMBL/GenBank/DDBJ whole genome shotgun (WGS) entry which is preliminary data.</text>
</comment>
<accession>A0A9Q0DDX6</accession>
<dbReference type="InterPro" id="IPR046347">
    <property type="entry name" value="bZIP_sf"/>
</dbReference>
<dbReference type="AlphaFoldDB" id="A0A9Q0DDX6"/>
<feature type="region of interest" description="Disordered" evidence="1">
    <location>
        <begin position="178"/>
        <end position="275"/>
    </location>
</feature>
<dbReference type="EMBL" id="JANIIK010000118">
    <property type="protein sequence ID" value="KAJ3584897.1"/>
    <property type="molecule type" value="Genomic_DNA"/>
</dbReference>
<feature type="compositionally biased region" description="Basic and acidic residues" evidence="1">
    <location>
        <begin position="1"/>
        <end position="10"/>
    </location>
</feature>
<proteinExistence type="predicted"/>
<dbReference type="Pfam" id="PF00170">
    <property type="entry name" value="bZIP_1"/>
    <property type="match status" value="1"/>
</dbReference>
<dbReference type="CDD" id="cd14701">
    <property type="entry name" value="bZIP_BATF"/>
    <property type="match status" value="1"/>
</dbReference>
<evidence type="ECO:0000313" key="3">
    <source>
        <dbReference type="EMBL" id="KAJ3584897.1"/>
    </source>
</evidence>
<dbReference type="SUPFAM" id="SSF57959">
    <property type="entry name" value="Leucine zipper domain"/>
    <property type="match status" value="1"/>
</dbReference>
<feature type="domain" description="BZIP" evidence="2">
    <location>
        <begin position="55"/>
        <end position="113"/>
    </location>
</feature>
<dbReference type="OrthoDB" id="295274at2759"/>
<name>A0A9Q0DDX6_9TELE</name>
<evidence type="ECO:0000259" key="2">
    <source>
        <dbReference type="PROSITE" id="PS50217"/>
    </source>
</evidence>
<evidence type="ECO:0000256" key="1">
    <source>
        <dbReference type="SAM" id="MobiDB-lite"/>
    </source>
</evidence>
<feature type="compositionally biased region" description="Low complexity" evidence="1">
    <location>
        <begin position="184"/>
        <end position="207"/>
    </location>
</feature>
<feature type="region of interest" description="Disordered" evidence="1">
    <location>
        <begin position="1"/>
        <end position="80"/>
    </location>
</feature>
<dbReference type="SMART" id="SM00338">
    <property type="entry name" value="BRLZ"/>
    <property type="match status" value="1"/>
</dbReference>
<organism evidence="3 4">
    <name type="scientific">Muraenolepis orangiensis</name>
    <name type="common">Patagonian moray cod</name>
    <dbReference type="NCBI Taxonomy" id="630683"/>
    <lineage>
        <taxon>Eukaryota</taxon>
        <taxon>Metazoa</taxon>
        <taxon>Chordata</taxon>
        <taxon>Craniata</taxon>
        <taxon>Vertebrata</taxon>
        <taxon>Euteleostomi</taxon>
        <taxon>Actinopterygii</taxon>
        <taxon>Neopterygii</taxon>
        <taxon>Teleostei</taxon>
        <taxon>Neoteleostei</taxon>
        <taxon>Acanthomorphata</taxon>
        <taxon>Zeiogadaria</taxon>
        <taxon>Gadariae</taxon>
        <taxon>Gadiformes</taxon>
        <taxon>Muraenolepidoidei</taxon>
        <taxon>Muraenolepididae</taxon>
        <taxon>Muraenolepis</taxon>
    </lineage>
</organism>
<feature type="compositionally biased region" description="Basic and acidic residues" evidence="1">
    <location>
        <begin position="60"/>
        <end position="80"/>
    </location>
</feature>